<gene>
    <name evidence="2" type="ORF">HFM93_15020</name>
</gene>
<dbReference type="InterPro" id="IPR012902">
    <property type="entry name" value="N_methyl_site"/>
</dbReference>
<feature type="transmembrane region" description="Helical" evidence="1">
    <location>
        <begin position="14"/>
        <end position="36"/>
    </location>
</feature>
<accession>A0ABX2H183</accession>
<dbReference type="Proteomes" id="UP000821846">
    <property type="component" value="Unassembled WGS sequence"/>
</dbReference>
<organism evidence="2 3">
    <name type="scientific">Faecalicatena fissicatena</name>
    <dbReference type="NCBI Taxonomy" id="290055"/>
    <lineage>
        <taxon>Bacteria</taxon>
        <taxon>Bacillati</taxon>
        <taxon>Bacillota</taxon>
        <taxon>Clostridia</taxon>
        <taxon>Lachnospirales</taxon>
        <taxon>Lachnospiraceae</taxon>
        <taxon>Faecalicatena</taxon>
    </lineage>
</organism>
<evidence type="ECO:0000256" key="1">
    <source>
        <dbReference type="SAM" id="Phobius"/>
    </source>
</evidence>
<evidence type="ECO:0000313" key="3">
    <source>
        <dbReference type="Proteomes" id="UP000821846"/>
    </source>
</evidence>
<dbReference type="EMBL" id="JAAWUZ010000106">
    <property type="protein sequence ID" value="NSG31518.1"/>
    <property type="molecule type" value="Genomic_DNA"/>
</dbReference>
<reference evidence="2 3" key="1">
    <citation type="journal article" date="2020" name="Cell Host Microbe">
        <title>Functional and Genomic Variation between Human-Derived Isolates of Lachnospiraceae Reveals Inter- and Intra-Species Diversity.</title>
        <authorList>
            <person name="Sorbara M.T."/>
            <person name="Littmann E.R."/>
            <person name="Fontana E."/>
            <person name="Moody T.U."/>
            <person name="Kohout C.E."/>
            <person name="Gjonbalaj M."/>
            <person name="Eaton V."/>
            <person name="Seok R."/>
            <person name="Leiner I.M."/>
            <person name="Pamer E.G."/>
        </authorList>
    </citation>
    <scope>NUCLEOTIDE SEQUENCE [LARGE SCALE GENOMIC DNA]</scope>
    <source>
        <strain evidence="2 3">MSK.14.16</strain>
    </source>
</reference>
<comment type="caution">
    <text evidence="2">The sequence shown here is derived from an EMBL/GenBank/DDBJ whole genome shotgun (WGS) entry which is preliminary data.</text>
</comment>
<dbReference type="InterPro" id="IPR045584">
    <property type="entry name" value="Pilin-like"/>
</dbReference>
<dbReference type="Pfam" id="PF07963">
    <property type="entry name" value="N_methyl"/>
    <property type="match status" value="1"/>
</dbReference>
<keyword evidence="1" id="KW-1133">Transmembrane helix</keyword>
<evidence type="ECO:0000313" key="2">
    <source>
        <dbReference type="EMBL" id="NSG31518.1"/>
    </source>
</evidence>
<keyword evidence="3" id="KW-1185">Reference proteome</keyword>
<keyword evidence="1" id="KW-0472">Membrane</keyword>
<protein>
    <submittedName>
        <fullName evidence="2">Prepilin-type N-terminal cleavage/methylation domain-containing protein</fullName>
    </submittedName>
</protein>
<keyword evidence="1" id="KW-0812">Transmembrane</keyword>
<dbReference type="SUPFAM" id="SSF54523">
    <property type="entry name" value="Pili subunits"/>
    <property type="match status" value="1"/>
</dbReference>
<dbReference type="Gene3D" id="3.30.700.10">
    <property type="entry name" value="Glycoprotein, Type 4 Pilin"/>
    <property type="match status" value="1"/>
</dbReference>
<name>A0ABX2H183_9FIRM</name>
<proteinExistence type="predicted"/>
<sequence length="51" mass="6028">MKNTKKKGFTLTELMVVLVIIAIIAAIAVPFFIKYWRIAEFHHRRSDRVRV</sequence>
<dbReference type="RefSeq" id="WP_173867125.1">
    <property type="nucleotide sequence ID" value="NZ_JAAWUU010000106.1"/>
</dbReference>
<dbReference type="NCBIfam" id="TIGR02532">
    <property type="entry name" value="IV_pilin_GFxxxE"/>
    <property type="match status" value="1"/>
</dbReference>